<comment type="cofactor">
    <cofactor evidence="1">
        <name>heme b</name>
        <dbReference type="ChEBI" id="CHEBI:60344"/>
    </cofactor>
</comment>
<keyword evidence="5" id="KW-0456">Lyase</keyword>
<dbReference type="AlphaFoldDB" id="A0A9P4KFQ2"/>
<dbReference type="InterPro" id="IPR025702">
    <property type="entry name" value="OXD"/>
</dbReference>
<evidence type="ECO:0000256" key="3">
    <source>
        <dbReference type="ARBA" id="ARBA00022723"/>
    </source>
</evidence>
<dbReference type="GO" id="GO:0016829">
    <property type="term" value="F:lyase activity"/>
    <property type="evidence" value="ECO:0007669"/>
    <property type="project" value="UniProtKB-KW"/>
</dbReference>
<sequence>MSSVPLEPAIPASLRQDRTLPTKLPPNYTPPFPTFTSRFPESITEIVMGVLGVQYRQGTANDGKAISKLISFIHNDTTTSINPVFAELASVTDNVGAYNIAILAYWPSAALYEEWSETSGFKSWWNGLDPAAESNGWFLEVFSPSMDRWENVLTSPEVLEGASNMRDAVSGQIQEHGYWGSMRDRIPASQTEGLVGEHYLDNEESGALHDSLARRIRVPGKKNLTVIRSGQDWSCTLPKERELYLAKMHPVLIKGMNFLRDEGSAVGCYSCRFMSILDNLTRKEDKDRTFGLAYFDDLANLEKWCRSHKTHLDIFGQFGKYAKELENEISLKLWHDVMVLSPEQQAFDVQLDMSQFQ</sequence>
<keyword evidence="7" id="KW-1185">Reference proteome</keyword>
<evidence type="ECO:0000313" key="7">
    <source>
        <dbReference type="Proteomes" id="UP000800093"/>
    </source>
</evidence>
<comment type="caution">
    <text evidence="6">The sequence shown here is derived from an EMBL/GenBank/DDBJ whole genome shotgun (WGS) entry which is preliminary data.</text>
</comment>
<evidence type="ECO:0000256" key="1">
    <source>
        <dbReference type="ARBA" id="ARBA00001970"/>
    </source>
</evidence>
<dbReference type="GO" id="GO:0046872">
    <property type="term" value="F:metal ion binding"/>
    <property type="evidence" value="ECO:0007669"/>
    <property type="project" value="UniProtKB-KW"/>
</dbReference>
<dbReference type="OrthoDB" id="3359285at2759"/>
<name>A0A9P4KFQ2_9PLEO</name>
<evidence type="ECO:0008006" key="8">
    <source>
        <dbReference type="Google" id="ProtNLM"/>
    </source>
</evidence>
<protein>
    <recommendedName>
        <fullName evidence="8">Phenylacetaldoxime dehydratase</fullName>
    </recommendedName>
</protein>
<gene>
    <name evidence="6" type="ORF">CC78DRAFT_567808</name>
</gene>
<evidence type="ECO:0000256" key="5">
    <source>
        <dbReference type="ARBA" id="ARBA00023239"/>
    </source>
</evidence>
<proteinExistence type="predicted"/>
<evidence type="ECO:0000256" key="2">
    <source>
        <dbReference type="ARBA" id="ARBA00022617"/>
    </source>
</evidence>
<organism evidence="6 7">
    <name type="scientific">Lojkania enalia</name>
    <dbReference type="NCBI Taxonomy" id="147567"/>
    <lineage>
        <taxon>Eukaryota</taxon>
        <taxon>Fungi</taxon>
        <taxon>Dikarya</taxon>
        <taxon>Ascomycota</taxon>
        <taxon>Pezizomycotina</taxon>
        <taxon>Dothideomycetes</taxon>
        <taxon>Pleosporomycetidae</taxon>
        <taxon>Pleosporales</taxon>
        <taxon>Pleosporales incertae sedis</taxon>
        <taxon>Lojkania</taxon>
    </lineage>
</organism>
<keyword evidence="2" id="KW-0349">Heme</keyword>
<accession>A0A9P4KFQ2</accession>
<reference evidence="7" key="1">
    <citation type="journal article" date="2020" name="Stud. Mycol.">
        <title>101 Dothideomycetes genomes: A test case for predicting lifestyles and emergence of pathogens.</title>
        <authorList>
            <person name="Haridas S."/>
            <person name="Albert R."/>
            <person name="Binder M."/>
            <person name="Bloem J."/>
            <person name="LaButti K."/>
            <person name="Salamov A."/>
            <person name="Andreopoulos B."/>
            <person name="Baker S."/>
            <person name="Barry K."/>
            <person name="Bills G."/>
            <person name="Bluhm B."/>
            <person name="Cannon C."/>
            <person name="Castanera R."/>
            <person name="Culley D."/>
            <person name="Daum C."/>
            <person name="Ezra D."/>
            <person name="Gonzalez J."/>
            <person name="Henrissat B."/>
            <person name="Kuo A."/>
            <person name="Liang C."/>
            <person name="Lipzen A."/>
            <person name="Lutzoni F."/>
            <person name="Magnuson J."/>
            <person name="Mondo S."/>
            <person name="Nolan M."/>
            <person name="Ohm R."/>
            <person name="Pangilinan J."/>
            <person name="Park H.-J."/>
            <person name="Ramirez L."/>
            <person name="Alfaro M."/>
            <person name="Sun H."/>
            <person name="Tritt A."/>
            <person name="Yoshinaga Y."/>
            <person name="Zwiers L.-H."/>
            <person name="Turgeon B."/>
            <person name="Goodwin S."/>
            <person name="Spatafora J."/>
            <person name="Crous P."/>
            <person name="Grigoriev I."/>
        </authorList>
    </citation>
    <scope>NUCLEOTIDE SEQUENCE [LARGE SCALE GENOMIC DNA]</scope>
    <source>
        <strain evidence="7">CBS 304.66</strain>
    </source>
</reference>
<dbReference type="EMBL" id="ML986610">
    <property type="protein sequence ID" value="KAF2265264.1"/>
    <property type="molecule type" value="Genomic_DNA"/>
</dbReference>
<dbReference type="Proteomes" id="UP000800093">
    <property type="component" value="Unassembled WGS sequence"/>
</dbReference>
<evidence type="ECO:0000313" key="6">
    <source>
        <dbReference type="EMBL" id="KAF2265264.1"/>
    </source>
</evidence>
<keyword evidence="3" id="KW-0479">Metal-binding</keyword>
<evidence type="ECO:0000256" key="4">
    <source>
        <dbReference type="ARBA" id="ARBA00023004"/>
    </source>
</evidence>
<keyword evidence="4" id="KW-0408">Iron</keyword>
<dbReference type="Pfam" id="PF13816">
    <property type="entry name" value="Dehydratase_hem"/>
    <property type="match status" value="1"/>
</dbReference>